<dbReference type="EC" id="2.7.7.24" evidence="3"/>
<dbReference type="SUPFAM" id="SSF53448">
    <property type="entry name" value="Nucleotide-diphospho-sugar transferases"/>
    <property type="match status" value="1"/>
</dbReference>
<comment type="catalytic activity">
    <reaction evidence="8">
        <text>dTTP + alpha-D-glucose 1-phosphate + H(+) = dTDP-alpha-D-glucose + diphosphate</text>
        <dbReference type="Rhea" id="RHEA:15225"/>
        <dbReference type="ChEBI" id="CHEBI:15378"/>
        <dbReference type="ChEBI" id="CHEBI:33019"/>
        <dbReference type="ChEBI" id="CHEBI:37568"/>
        <dbReference type="ChEBI" id="CHEBI:57477"/>
        <dbReference type="ChEBI" id="CHEBI:58601"/>
        <dbReference type="EC" id="2.7.7.24"/>
    </reaction>
</comment>
<name>A0A0F9PSX1_9ZZZZ</name>
<dbReference type="PANTHER" id="PTHR43532:SF1">
    <property type="entry name" value="GLUCOSE-1-PHOSPHATE THYMIDYLYLTRANSFERASE 1"/>
    <property type="match status" value="1"/>
</dbReference>
<protein>
    <recommendedName>
        <fullName evidence="3">glucose-1-phosphate thymidylyltransferase</fullName>
        <ecNumber evidence="3">2.7.7.24</ecNumber>
    </recommendedName>
</protein>
<comment type="caution">
    <text evidence="10">The sequence shown here is derived from an EMBL/GenBank/DDBJ whole genome shotgun (WGS) entry which is preliminary data.</text>
</comment>
<accession>A0A0F9PSX1</accession>
<dbReference type="InterPro" id="IPR005907">
    <property type="entry name" value="G1P_thy_trans_s"/>
</dbReference>
<organism evidence="10">
    <name type="scientific">marine sediment metagenome</name>
    <dbReference type="NCBI Taxonomy" id="412755"/>
    <lineage>
        <taxon>unclassified sequences</taxon>
        <taxon>metagenomes</taxon>
        <taxon>ecological metagenomes</taxon>
    </lineage>
</organism>
<evidence type="ECO:0000259" key="9">
    <source>
        <dbReference type="Pfam" id="PF00483"/>
    </source>
</evidence>
<evidence type="ECO:0000256" key="7">
    <source>
        <dbReference type="ARBA" id="ARBA00022842"/>
    </source>
</evidence>
<comment type="similarity">
    <text evidence="2">Belongs to the glucose-1-phosphate thymidylyltransferase family.</text>
</comment>
<feature type="domain" description="Nucleotidyl transferase" evidence="9">
    <location>
        <begin position="3"/>
        <end position="238"/>
    </location>
</feature>
<evidence type="ECO:0000256" key="3">
    <source>
        <dbReference type="ARBA" id="ARBA00012461"/>
    </source>
</evidence>
<dbReference type="PANTHER" id="PTHR43532">
    <property type="entry name" value="GLUCOSE-1-PHOSPHATE THYMIDYLYLTRANSFERASE"/>
    <property type="match status" value="1"/>
</dbReference>
<keyword evidence="5" id="KW-0548">Nucleotidyltransferase</keyword>
<keyword evidence="6" id="KW-0479">Metal-binding</keyword>
<dbReference type="GO" id="GO:0008879">
    <property type="term" value="F:glucose-1-phosphate thymidylyltransferase activity"/>
    <property type="evidence" value="ECO:0007669"/>
    <property type="project" value="UniProtKB-EC"/>
</dbReference>
<dbReference type="InterPro" id="IPR029044">
    <property type="entry name" value="Nucleotide-diphossugar_trans"/>
</dbReference>
<evidence type="ECO:0000256" key="8">
    <source>
        <dbReference type="ARBA" id="ARBA00049336"/>
    </source>
</evidence>
<evidence type="ECO:0000256" key="1">
    <source>
        <dbReference type="ARBA" id="ARBA00001946"/>
    </source>
</evidence>
<proteinExistence type="inferred from homology"/>
<evidence type="ECO:0000256" key="2">
    <source>
        <dbReference type="ARBA" id="ARBA00010480"/>
    </source>
</evidence>
<sequence length="268" mass="29554">MRKAIILAGGSGSRLHPLTKAVSKQLLPVYDKPLIYYPLASIMKAEIDEILIITASQQNEHLFRELLGFGDDLGIFINYAIQKEPKGIAEAFLIGEEFLDGSPCVLALGDNIFHGHQFDVMLPNINDNQNIIFGCKVKDASSYGVAEFDDVGRVVSIEEKPKDPKSNYAVPGLYFYDNTVVEKAKSLAPSARGELEITDLNNLYIQEKKLSIVKLPPGTAWFDAGTHDDLLEAGQFIRAIQSRTGVVVADLEGISRRNGWLKTLTSDE</sequence>
<dbReference type="GO" id="GO:0046872">
    <property type="term" value="F:metal ion binding"/>
    <property type="evidence" value="ECO:0007669"/>
    <property type="project" value="UniProtKB-KW"/>
</dbReference>
<dbReference type="EMBL" id="LAZR01004946">
    <property type="protein sequence ID" value="KKN04191.1"/>
    <property type="molecule type" value="Genomic_DNA"/>
</dbReference>
<keyword evidence="7" id="KW-0460">Magnesium</keyword>
<evidence type="ECO:0000256" key="5">
    <source>
        <dbReference type="ARBA" id="ARBA00022695"/>
    </source>
</evidence>
<dbReference type="AlphaFoldDB" id="A0A0F9PSX1"/>
<comment type="cofactor">
    <cofactor evidence="1">
        <name>Mg(2+)</name>
        <dbReference type="ChEBI" id="CHEBI:18420"/>
    </cofactor>
</comment>
<gene>
    <name evidence="10" type="ORF">LCGC14_1099820</name>
</gene>
<reference evidence="10" key="1">
    <citation type="journal article" date="2015" name="Nature">
        <title>Complex archaea that bridge the gap between prokaryotes and eukaryotes.</title>
        <authorList>
            <person name="Spang A."/>
            <person name="Saw J.H."/>
            <person name="Jorgensen S.L."/>
            <person name="Zaremba-Niedzwiedzka K."/>
            <person name="Martijn J."/>
            <person name="Lind A.E."/>
            <person name="van Eijk R."/>
            <person name="Schleper C."/>
            <person name="Guy L."/>
            <person name="Ettema T.J."/>
        </authorList>
    </citation>
    <scope>NUCLEOTIDE SEQUENCE</scope>
</reference>
<evidence type="ECO:0000256" key="4">
    <source>
        <dbReference type="ARBA" id="ARBA00022679"/>
    </source>
</evidence>
<evidence type="ECO:0000256" key="6">
    <source>
        <dbReference type="ARBA" id="ARBA00022723"/>
    </source>
</evidence>
<dbReference type="Gene3D" id="3.90.550.10">
    <property type="entry name" value="Spore Coat Polysaccharide Biosynthesis Protein SpsA, Chain A"/>
    <property type="match status" value="1"/>
</dbReference>
<keyword evidence="4" id="KW-0808">Transferase</keyword>
<dbReference type="InterPro" id="IPR005835">
    <property type="entry name" value="NTP_transferase_dom"/>
</dbReference>
<evidence type="ECO:0000313" key="10">
    <source>
        <dbReference type="EMBL" id="KKN04191.1"/>
    </source>
</evidence>
<dbReference type="Pfam" id="PF00483">
    <property type="entry name" value="NTP_transferase"/>
    <property type="match status" value="1"/>
</dbReference>